<dbReference type="PANTHER" id="PTHR32268:SF15">
    <property type="entry name" value="HOMOSERINE ACETYLTRANSFERASE FAMILY PROTEIN (AFU_ORTHOLOGUE AFUA_1G15350)"/>
    <property type="match status" value="1"/>
</dbReference>
<dbReference type="Proteomes" id="UP000715965">
    <property type="component" value="Unassembled WGS sequence"/>
</dbReference>
<dbReference type="PANTHER" id="PTHR32268">
    <property type="entry name" value="HOMOSERINE O-ACETYLTRANSFERASE"/>
    <property type="match status" value="1"/>
</dbReference>
<organism evidence="1 2">
    <name type="scientific">Ramlibacter aquaticus</name>
    <dbReference type="NCBI Taxonomy" id="2780094"/>
    <lineage>
        <taxon>Bacteria</taxon>
        <taxon>Pseudomonadati</taxon>
        <taxon>Pseudomonadota</taxon>
        <taxon>Betaproteobacteria</taxon>
        <taxon>Burkholderiales</taxon>
        <taxon>Comamonadaceae</taxon>
        <taxon>Ramlibacter</taxon>
    </lineage>
</organism>
<dbReference type="EMBL" id="JADDOJ010000082">
    <property type="protein sequence ID" value="MBE7942172.1"/>
    <property type="molecule type" value="Genomic_DNA"/>
</dbReference>
<accession>A0ABR9SJH1</accession>
<evidence type="ECO:0000313" key="2">
    <source>
        <dbReference type="Proteomes" id="UP000715965"/>
    </source>
</evidence>
<sequence length="128" mass="14117">MSTTRTTRLFPVSGDCGIFGFPQSLDQNVEIETVRAGLQPLQLDEVAGQAAQAALTNDVTLREGWYDTPPTKGLRGVGRVYAGWGLSQPFYLQELWRDIGYGALADFLVGFWEGFFLPKDANNLLAML</sequence>
<dbReference type="InterPro" id="IPR029058">
    <property type="entry name" value="AB_hydrolase_fold"/>
</dbReference>
<dbReference type="InterPro" id="IPR008220">
    <property type="entry name" value="HAT_MetX-like"/>
</dbReference>
<gene>
    <name evidence="1" type="ORF">IM725_16485</name>
</gene>
<protein>
    <submittedName>
        <fullName evidence="1">Uncharacterized protein</fullName>
    </submittedName>
</protein>
<dbReference type="SUPFAM" id="SSF53474">
    <property type="entry name" value="alpha/beta-Hydrolases"/>
    <property type="match status" value="1"/>
</dbReference>
<comment type="caution">
    <text evidence="1">The sequence shown here is derived from an EMBL/GenBank/DDBJ whole genome shotgun (WGS) entry which is preliminary data.</text>
</comment>
<keyword evidence="2" id="KW-1185">Reference proteome</keyword>
<proteinExistence type="predicted"/>
<reference evidence="1 2" key="1">
    <citation type="submission" date="2020-10" db="EMBL/GenBank/DDBJ databases">
        <title>Draft genome of Ramlibacter aquaticus LMG 30558.</title>
        <authorList>
            <person name="Props R."/>
        </authorList>
    </citation>
    <scope>NUCLEOTIDE SEQUENCE [LARGE SCALE GENOMIC DNA]</scope>
    <source>
        <strain evidence="1 2">LMG 30558</strain>
    </source>
</reference>
<dbReference type="Gene3D" id="3.40.50.1820">
    <property type="entry name" value="alpha/beta hydrolase"/>
    <property type="match status" value="1"/>
</dbReference>
<evidence type="ECO:0000313" key="1">
    <source>
        <dbReference type="EMBL" id="MBE7942172.1"/>
    </source>
</evidence>
<name>A0ABR9SJH1_9BURK</name>